<dbReference type="Proteomes" id="UP000823631">
    <property type="component" value="Unassembled WGS sequence"/>
</dbReference>
<reference evidence="1" key="1">
    <citation type="submission" date="2020-10" db="EMBL/GenBank/DDBJ databases">
        <authorList>
            <person name="Gilroy R."/>
        </authorList>
    </citation>
    <scope>NUCLEOTIDE SEQUENCE</scope>
    <source>
        <strain evidence="1">17213</strain>
    </source>
</reference>
<comment type="caution">
    <text evidence="1">The sequence shown here is derived from an EMBL/GenBank/DDBJ whole genome shotgun (WGS) entry which is preliminary data.</text>
</comment>
<reference evidence="1" key="2">
    <citation type="journal article" date="2021" name="PeerJ">
        <title>Extensive microbial diversity within the chicken gut microbiome revealed by metagenomics and culture.</title>
        <authorList>
            <person name="Gilroy R."/>
            <person name="Ravi A."/>
            <person name="Getino M."/>
            <person name="Pursley I."/>
            <person name="Horton D.L."/>
            <person name="Alikhan N.F."/>
            <person name="Baker D."/>
            <person name="Gharbi K."/>
            <person name="Hall N."/>
            <person name="Watson M."/>
            <person name="Adriaenssens E.M."/>
            <person name="Foster-Nyarko E."/>
            <person name="Jarju S."/>
            <person name="Secka A."/>
            <person name="Antonio M."/>
            <person name="Oren A."/>
            <person name="Chaudhuri R.R."/>
            <person name="La Ragione R."/>
            <person name="Hildebrand F."/>
            <person name="Pallen M.J."/>
        </authorList>
    </citation>
    <scope>NUCLEOTIDE SEQUENCE</scope>
    <source>
        <strain evidence="1">17213</strain>
    </source>
</reference>
<gene>
    <name evidence="1" type="ORF">IAB19_01975</name>
</gene>
<evidence type="ECO:0000313" key="2">
    <source>
        <dbReference type="Proteomes" id="UP000823631"/>
    </source>
</evidence>
<accession>A0A9D9GS67</accession>
<dbReference type="AlphaFoldDB" id="A0A9D9GS67"/>
<evidence type="ECO:0000313" key="1">
    <source>
        <dbReference type="EMBL" id="MBO8415133.1"/>
    </source>
</evidence>
<proteinExistence type="predicted"/>
<name>A0A9D9GS67_9GAMM</name>
<protein>
    <submittedName>
        <fullName evidence="1">Uncharacterized protein</fullName>
    </submittedName>
</protein>
<organism evidence="1 2">
    <name type="scientific">Candidatus Avisuccinivibrio stercorigallinarum</name>
    <dbReference type="NCBI Taxonomy" id="2840704"/>
    <lineage>
        <taxon>Bacteria</taxon>
        <taxon>Pseudomonadati</taxon>
        <taxon>Pseudomonadota</taxon>
        <taxon>Gammaproteobacteria</taxon>
        <taxon>Aeromonadales</taxon>
        <taxon>Succinivibrionaceae</taxon>
        <taxon>Succinivibrionaceae incertae sedis</taxon>
        <taxon>Candidatus Avisuccinivibrio</taxon>
    </lineage>
</organism>
<dbReference type="EMBL" id="JADINH010000030">
    <property type="protein sequence ID" value="MBO8415133.1"/>
    <property type="molecule type" value="Genomic_DNA"/>
</dbReference>
<sequence length="322" mass="36784">MCFQISDNLPEDDPYEPCPVGPSEYFSCYLICDCRSGMPLCFTFYFEAKDPEYAVKSTLQNARQHCAAPQKLVLIPLRDLVTPAYLKALTSLKVDFIGAQPSTEVTAVDDDVLEQQRLAFSKNKEQLKTALPADPELDDKEELFGTSRSITWDQVRLKAWFYYSPDLAQKELTDLNSVAYTQNPAYLKEQKKAAGTFMLLTSPELKLSQRRILKLMQERERDCKFFDELLSRRCLPTKVKYPANIAGRLFVFFLALIIKKELCRRMGAVLKSAGRSFSFIPAVLNLYGCSEDEDGTLQLEDWDNIKRPELYELAAKLLDCLN</sequence>